<dbReference type="Proteomes" id="UP001597371">
    <property type="component" value="Unassembled WGS sequence"/>
</dbReference>
<dbReference type="EMBL" id="JBHUIJ010000013">
    <property type="protein sequence ID" value="MFD2237985.1"/>
    <property type="molecule type" value="Genomic_DNA"/>
</dbReference>
<dbReference type="SMART" id="SM00382">
    <property type="entry name" value="AAA"/>
    <property type="match status" value="1"/>
</dbReference>
<evidence type="ECO:0000259" key="5">
    <source>
        <dbReference type="PROSITE" id="PS50893"/>
    </source>
</evidence>
<dbReference type="PROSITE" id="PS50893">
    <property type="entry name" value="ABC_TRANSPORTER_2"/>
    <property type="match status" value="1"/>
</dbReference>
<dbReference type="RefSeq" id="WP_209739287.1">
    <property type="nucleotide sequence ID" value="NZ_CP072611.1"/>
</dbReference>
<dbReference type="InterPro" id="IPR017871">
    <property type="entry name" value="ABC_transporter-like_CS"/>
</dbReference>
<keyword evidence="3" id="KW-0547">Nucleotide-binding</keyword>
<organism evidence="6 7">
    <name type="scientific">Aureimonas populi</name>
    <dbReference type="NCBI Taxonomy" id="1701758"/>
    <lineage>
        <taxon>Bacteria</taxon>
        <taxon>Pseudomonadati</taxon>
        <taxon>Pseudomonadota</taxon>
        <taxon>Alphaproteobacteria</taxon>
        <taxon>Hyphomicrobiales</taxon>
        <taxon>Aurantimonadaceae</taxon>
        <taxon>Aureimonas</taxon>
    </lineage>
</organism>
<gene>
    <name evidence="6" type="ORF">ACFSKQ_11005</name>
</gene>
<evidence type="ECO:0000256" key="4">
    <source>
        <dbReference type="ARBA" id="ARBA00022840"/>
    </source>
</evidence>
<dbReference type="PANTHER" id="PTHR46743:SF2">
    <property type="entry name" value="TEICHOIC ACIDS EXPORT ATP-BINDING PROTEIN TAGH"/>
    <property type="match status" value="1"/>
</dbReference>
<keyword evidence="2" id="KW-0813">Transport</keyword>
<feature type="domain" description="ABC transporter" evidence="5">
    <location>
        <begin position="2"/>
        <end position="216"/>
    </location>
</feature>
<keyword evidence="4 6" id="KW-0067">ATP-binding</keyword>
<dbReference type="InterPro" id="IPR027417">
    <property type="entry name" value="P-loop_NTPase"/>
</dbReference>
<dbReference type="InterPro" id="IPR003593">
    <property type="entry name" value="AAA+_ATPase"/>
</dbReference>
<dbReference type="CDD" id="cd03220">
    <property type="entry name" value="ABC_KpsT_Wzt"/>
    <property type="match status" value="1"/>
</dbReference>
<evidence type="ECO:0000313" key="7">
    <source>
        <dbReference type="Proteomes" id="UP001597371"/>
    </source>
</evidence>
<dbReference type="InterPro" id="IPR050683">
    <property type="entry name" value="Bact_Polysacc_Export_ATP-bd"/>
</dbReference>
<reference evidence="7" key="1">
    <citation type="journal article" date="2019" name="Int. J. Syst. Evol. Microbiol.">
        <title>The Global Catalogue of Microorganisms (GCM) 10K type strain sequencing project: providing services to taxonomists for standard genome sequencing and annotation.</title>
        <authorList>
            <consortium name="The Broad Institute Genomics Platform"/>
            <consortium name="The Broad Institute Genome Sequencing Center for Infectious Disease"/>
            <person name="Wu L."/>
            <person name="Ma J."/>
        </authorList>
    </citation>
    <scope>NUCLEOTIDE SEQUENCE [LARGE SCALE GENOMIC DNA]</scope>
    <source>
        <strain evidence="7">ZS-35-S2</strain>
    </source>
</reference>
<dbReference type="InterPro" id="IPR003439">
    <property type="entry name" value="ABC_transporter-like_ATP-bd"/>
</dbReference>
<evidence type="ECO:0000256" key="2">
    <source>
        <dbReference type="ARBA" id="ARBA00022448"/>
    </source>
</evidence>
<dbReference type="SUPFAM" id="SSF52540">
    <property type="entry name" value="P-loop containing nucleoside triphosphate hydrolases"/>
    <property type="match status" value="1"/>
</dbReference>
<dbReference type="PROSITE" id="PS00211">
    <property type="entry name" value="ABC_TRANSPORTER_1"/>
    <property type="match status" value="1"/>
</dbReference>
<dbReference type="Gene3D" id="3.40.50.300">
    <property type="entry name" value="P-loop containing nucleotide triphosphate hydrolases"/>
    <property type="match status" value="1"/>
</dbReference>
<comment type="caution">
    <text evidence="6">The sequence shown here is derived from an EMBL/GenBank/DDBJ whole genome shotgun (WGS) entry which is preliminary data.</text>
</comment>
<dbReference type="InterPro" id="IPR015860">
    <property type="entry name" value="ABC_transpr_TagH-like"/>
</dbReference>
<evidence type="ECO:0000256" key="1">
    <source>
        <dbReference type="ARBA" id="ARBA00005417"/>
    </source>
</evidence>
<protein>
    <submittedName>
        <fullName evidence="6">ABC transporter ATP-binding protein</fullName>
    </submittedName>
</protein>
<dbReference type="Pfam" id="PF00005">
    <property type="entry name" value="ABC_tran"/>
    <property type="match status" value="1"/>
</dbReference>
<comment type="similarity">
    <text evidence="1">Belongs to the ABC transporter superfamily.</text>
</comment>
<evidence type="ECO:0000313" key="6">
    <source>
        <dbReference type="EMBL" id="MFD2237985.1"/>
    </source>
</evidence>
<evidence type="ECO:0000256" key="3">
    <source>
        <dbReference type="ARBA" id="ARBA00022741"/>
    </source>
</evidence>
<dbReference type="GO" id="GO:0005524">
    <property type="term" value="F:ATP binding"/>
    <property type="evidence" value="ECO:0007669"/>
    <property type="project" value="UniProtKB-KW"/>
</dbReference>
<proteinExistence type="inferred from homology"/>
<sequence length="216" mass="23818">MIRLVNVEKTYPTRTGPKTVFSGLSYDFPRGENTGILGPNGAGKSTLMRLLSGAELPDRGRVERGAQVSWPLGFAGGLHGSLTGRENVAFVSRLYGKDYGEILDFVEDFAEIGRNMANEVKTYSSGMKARVAFGLSMAINFDYYLIDEVIAVGDASFKRKCRQVLDDRLGSATVILVSHSAGLLREFCETGCVLEGGRLRRFNRIEDAFSYYERTS</sequence>
<name>A0ABW5CP17_9HYPH</name>
<dbReference type="PANTHER" id="PTHR46743">
    <property type="entry name" value="TEICHOIC ACIDS EXPORT ATP-BINDING PROTEIN TAGH"/>
    <property type="match status" value="1"/>
</dbReference>
<accession>A0ABW5CP17</accession>
<keyword evidence="7" id="KW-1185">Reference proteome</keyword>